<name>A0A413RQX7_9CELL</name>
<dbReference type="EMBL" id="QWKP01000090">
    <property type="protein sequence ID" value="RHA44343.1"/>
    <property type="molecule type" value="Genomic_DNA"/>
</dbReference>
<protein>
    <submittedName>
        <fullName evidence="1">Glutaredoxin family protein</fullName>
    </submittedName>
</protein>
<dbReference type="Proteomes" id="UP000283374">
    <property type="component" value="Unassembled WGS sequence"/>
</dbReference>
<keyword evidence="2" id="KW-1185">Reference proteome</keyword>
<dbReference type="InterPro" id="IPR008554">
    <property type="entry name" value="Glutaredoxin-like"/>
</dbReference>
<proteinExistence type="predicted"/>
<sequence>MTSSGPTTDGPTTSETAGEARIVLFGRDGCHLCDDARELVRALADEAGAQWREVEIDAAGGSVLEEYGELVPVVEVDGVRQGYWRIDADRVRRALATARR</sequence>
<dbReference type="Gene3D" id="3.40.30.10">
    <property type="entry name" value="Glutaredoxin"/>
    <property type="match status" value="1"/>
</dbReference>
<dbReference type="RefSeq" id="WP_118765779.1">
    <property type="nucleotide sequence ID" value="NZ_QWKP01000090.1"/>
</dbReference>
<evidence type="ECO:0000313" key="2">
    <source>
        <dbReference type="Proteomes" id="UP000283374"/>
    </source>
</evidence>
<organism evidence="1 2">
    <name type="scientific">Cellulomonas rhizosphaerae</name>
    <dbReference type="NCBI Taxonomy" id="2293719"/>
    <lineage>
        <taxon>Bacteria</taxon>
        <taxon>Bacillati</taxon>
        <taxon>Actinomycetota</taxon>
        <taxon>Actinomycetes</taxon>
        <taxon>Micrococcales</taxon>
        <taxon>Cellulomonadaceae</taxon>
        <taxon>Cellulomonas</taxon>
    </lineage>
</organism>
<accession>A0A413RQX7</accession>
<dbReference type="Pfam" id="PF05768">
    <property type="entry name" value="Glrx-like"/>
    <property type="match status" value="1"/>
</dbReference>
<gene>
    <name evidence="1" type="ORF">D1825_01745</name>
</gene>
<dbReference type="SUPFAM" id="SSF52833">
    <property type="entry name" value="Thioredoxin-like"/>
    <property type="match status" value="1"/>
</dbReference>
<dbReference type="AlphaFoldDB" id="A0A413RQX7"/>
<dbReference type="InterPro" id="IPR036249">
    <property type="entry name" value="Thioredoxin-like_sf"/>
</dbReference>
<reference evidence="1 2" key="1">
    <citation type="submission" date="2018-08" db="EMBL/GenBank/DDBJ databases">
        <title>Cellulomonas rhizosphaerae sp. nov., a novel actinomycete isolated from soil.</title>
        <authorList>
            <person name="Tian Y."/>
        </authorList>
    </citation>
    <scope>NUCLEOTIDE SEQUENCE [LARGE SCALE GENOMIC DNA]</scope>
    <source>
        <strain evidence="1 2">NEAU-TCZ24</strain>
    </source>
</reference>
<comment type="caution">
    <text evidence="1">The sequence shown here is derived from an EMBL/GenBank/DDBJ whole genome shotgun (WGS) entry which is preliminary data.</text>
</comment>
<evidence type="ECO:0000313" key="1">
    <source>
        <dbReference type="EMBL" id="RHA44343.1"/>
    </source>
</evidence>
<dbReference type="OrthoDB" id="8779161at2"/>